<accession>A0A3G5A0N5</accession>
<gene>
    <name evidence="1" type="ORF">Faunusvirus12_6</name>
</gene>
<organism evidence="1">
    <name type="scientific">Faunusvirus sp</name>
    <dbReference type="NCBI Taxonomy" id="2487766"/>
    <lineage>
        <taxon>Viruses</taxon>
        <taxon>Varidnaviria</taxon>
        <taxon>Bamfordvirae</taxon>
        <taxon>Nucleocytoviricota</taxon>
        <taxon>Megaviricetes</taxon>
        <taxon>Imitervirales</taxon>
        <taxon>Mimiviridae</taxon>
    </lineage>
</organism>
<name>A0A3G5A0N5_9VIRU</name>
<dbReference type="EMBL" id="MK072143">
    <property type="protein sequence ID" value="AYV79393.1"/>
    <property type="molecule type" value="Genomic_DNA"/>
</dbReference>
<evidence type="ECO:0000313" key="1">
    <source>
        <dbReference type="EMBL" id="AYV79393.1"/>
    </source>
</evidence>
<protein>
    <submittedName>
        <fullName evidence="1">Uncharacterized protein</fullName>
    </submittedName>
</protein>
<reference evidence="1" key="1">
    <citation type="submission" date="2018-10" db="EMBL/GenBank/DDBJ databases">
        <title>Hidden diversity of soil giant viruses.</title>
        <authorList>
            <person name="Schulz F."/>
            <person name="Alteio L."/>
            <person name="Goudeau D."/>
            <person name="Ryan E.M."/>
            <person name="Malmstrom R.R."/>
            <person name="Blanchard J."/>
            <person name="Woyke T."/>
        </authorList>
    </citation>
    <scope>NUCLEOTIDE SEQUENCE</scope>
    <source>
        <strain evidence="1">FNV1</strain>
    </source>
</reference>
<sequence>MNNTMNNVMNNIKKVKYIDNFTAKNLDTAQSLKRGIDDALNISGYISNDKHNYPGNIDTDTLLREPGLLLEDTPAEQVDMKYNKYNAVKGLGHLGRTRDVDSVYYLPTPIKQGRGDGNMDVNNYVSIAEGTRLLNGESISNIDQNRLYVLDRNYQDPKHIVLPFARGGIDTRHIDKYSRKNTDKAMCK</sequence>
<proteinExistence type="predicted"/>